<feature type="domain" description="EF-hand" evidence="6">
    <location>
        <begin position="1392"/>
        <end position="1427"/>
    </location>
</feature>
<evidence type="ECO:0000256" key="1">
    <source>
        <dbReference type="ARBA" id="ARBA00022741"/>
    </source>
</evidence>
<dbReference type="InterPro" id="IPR002048">
    <property type="entry name" value="EF_hand_dom"/>
</dbReference>
<reference evidence="9" key="2">
    <citation type="submission" date="2024-04" db="EMBL/GenBank/DDBJ databases">
        <authorList>
            <person name="Chen Y."/>
            <person name="Shah S."/>
            <person name="Dougan E. K."/>
            <person name="Thang M."/>
            <person name="Chan C."/>
        </authorList>
    </citation>
    <scope>NUCLEOTIDE SEQUENCE [LARGE SCALE GENOMIC DNA]</scope>
</reference>
<keyword evidence="2" id="KW-0106">Calcium</keyword>
<protein>
    <submittedName>
        <fullName evidence="10">DAR GTPase 3, chloroplastic (Protein EMBRYO DEFECTIVE 3129)</fullName>
    </submittedName>
</protein>
<evidence type="ECO:0000256" key="4">
    <source>
        <dbReference type="SAM" id="Coils"/>
    </source>
</evidence>
<keyword evidence="4" id="KW-0175">Coiled coil</keyword>
<evidence type="ECO:0000256" key="3">
    <source>
        <dbReference type="ARBA" id="ARBA00023134"/>
    </source>
</evidence>
<evidence type="ECO:0000259" key="7">
    <source>
        <dbReference type="PROSITE" id="PS51721"/>
    </source>
</evidence>
<organism evidence="8">
    <name type="scientific">Cladocopium goreaui</name>
    <dbReference type="NCBI Taxonomy" id="2562237"/>
    <lineage>
        <taxon>Eukaryota</taxon>
        <taxon>Sar</taxon>
        <taxon>Alveolata</taxon>
        <taxon>Dinophyceae</taxon>
        <taxon>Suessiales</taxon>
        <taxon>Symbiodiniaceae</taxon>
        <taxon>Cladocopium</taxon>
    </lineage>
</organism>
<keyword evidence="11" id="KW-1185">Reference proteome</keyword>
<dbReference type="PANTHER" id="PTHR45782">
    <property type="entry name" value="MITOCHONDRIAL RIBOSOME-ASSOCIATED GTPASE 1"/>
    <property type="match status" value="1"/>
</dbReference>
<feature type="coiled-coil region" evidence="4">
    <location>
        <begin position="1248"/>
        <end position="1275"/>
    </location>
</feature>
<proteinExistence type="predicted"/>
<dbReference type="InterPro" id="IPR030378">
    <property type="entry name" value="G_CP_dom"/>
</dbReference>
<dbReference type="SMART" id="SM00054">
    <property type="entry name" value="EFh"/>
    <property type="match status" value="2"/>
</dbReference>
<dbReference type="OrthoDB" id="269151at2759"/>
<keyword evidence="3" id="KW-0342">GTP-binding</keyword>
<dbReference type="GO" id="GO:0005509">
    <property type="term" value="F:calcium ion binding"/>
    <property type="evidence" value="ECO:0007669"/>
    <property type="project" value="InterPro"/>
</dbReference>
<dbReference type="EMBL" id="CAMXCT010002224">
    <property type="protein sequence ID" value="CAI3996658.1"/>
    <property type="molecule type" value="Genomic_DNA"/>
</dbReference>
<dbReference type="GO" id="GO:0032543">
    <property type="term" value="P:mitochondrial translation"/>
    <property type="evidence" value="ECO:0007669"/>
    <property type="project" value="TreeGrafter"/>
</dbReference>
<gene>
    <name evidence="8" type="ORF">C1SCF055_LOCUS23117</name>
</gene>
<feature type="domain" description="CP-type G" evidence="7">
    <location>
        <begin position="201"/>
        <end position="373"/>
    </location>
</feature>
<evidence type="ECO:0000259" key="6">
    <source>
        <dbReference type="PROSITE" id="PS50222"/>
    </source>
</evidence>
<dbReference type="InterPro" id="IPR006073">
    <property type="entry name" value="GTP-bd"/>
</dbReference>
<dbReference type="Gene3D" id="3.40.50.300">
    <property type="entry name" value="P-loop containing nucleotide triphosphate hydrolases"/>
    <property type="match status" value="1"/>
</dbReference>
<dbReference type="PROSITE" id="PS51721">
    <property type="entry name" value="G_CP"/>
    <property type="match status" value="1"/>
</dbReference>
<name>A0A9P1CSQ5_9DINO</name>
<dbReference type="PROSITE" id="PS50222">
    <property type="entry name" value="EF_HAND_2"/>
    <property type="match status" value="1"/>
</dbReference>
<dbReference type="SUPFAM" id="SSF47473">
    <property type="entry name" value="EF-hand"/>
    <property type="match status" value="1"/>
</dbReference>
<dbReference type="Gene3D" id="1.10.238.10">
    <property type="entry name" value="EF-hand"/>
    <property type="match status" value="1"/>
</dbReference>
<reference evidence="8" key="1">
    <citation type="submission" date="2022-10" db="EMBL/GenBank/DDBJ databases">
        <authorList>
            <person name="Chen Y."/>
            <person name="Dougan E. K."/>
            <person name="Chan C."/>
            <person name="Rhodes N."/>
            <person name="Thang M."/>
        </authorList>
    </citation>
    <scope>NUCLEOTIDE SEQUENCE</scope>
</reference>
<dbReference type="EMBL" id="CAMXCT030002224">
    <property type="protein sequence ID" value="CAL4783970.1"/>
    <property type="molecule type" value="Genomic_DNA"/>
</dbReference>
<accession>A0A9P1CSQ5</accession>
<dbReference type="InterPro" id="IPR018247">
    <property type="entry name" value="EF_Hand_1_Ca_BS"/>
</dbReference>
<dbReference type="Pfam" id="PF01926">
    <property type="entry name" value="MMR_HSR1"/>
    <property type="match status" value="1"/>
</dbReference>
<dbReference type="InterPro" id="IPR027417">
    <property type="entry name" value="P-loop_NTPase"/>
</dbReference>
<evidence type="ECO:0000313" key="10">
    <source>
        <dbReference type="EMBL" id="CAL4783970.1"/>
    </source>
</evidence>
<comment type="caution">
    <text evidence="8">The sequence shown here is derived from an EMBL/GenBank/DDBJ whole genome shotgun (WGS) entry which is preliminary data.</text>
</comment>
<evidence type="ECO:0000256" key="5">
    <source>
        <dbReference type="SAM" id="MobiDB-lite"/>
    </source>
</evidence>
<dbReference type="SUPFAM" id="SSF52540">
    <property type="entry name" value="P-loop containing nucleoside triphosphate hydrolases"/>
    <property type="match status" value="1"/>
</dbReference>
<dbReference type="PANTHER" id="PTHR45782:SF5">
    <property type="entry name" value="DAR GTPASE 3, CHLOROPLASTIC"/>
    <property type="match status" value="1"/>
</dbReference>
<dbReference type="Proteomes" id="UP001152797">
    <property type="component" value="Unassembled WGS sequence"/>
</dbReference>
<evidence type="ECO:0000313" key="8">
    <source>
        <dbReference type="EMBL" id="CAI3996658.1"/>
    </source>
</evidence>
<evidence type="ECO:0000256" key="2">
    <source>
        <dbReference type="ARBA" id="ARBA00022837"/>
    </source>
</evidence>
<dbReference type="GO" id="GO:0003924">
    <property type="term" value="F:GTPase activity"/>
    <property type="evidence" value="ECO:0007669"/>
    <property type="project" value="TreeGrafter"/>
</dbReference>
<dbReference type="PROSITE" id="PS00018">
    <property type="entry name" value="EF_HAND_1"/>
    <property type="match status" value="2"/>
</dbReference>
<dbReference type="GO" id="GO:0005739">
    <property type="term" value="C:mitochondrion"/>
    <property type="evidence" value="ECO:0007669"/>
    <property type="project" value="TreeGrafter"/>
</dbReference>
<feature type="region of interest" description="Disordered" evidence="5">
    <location>
        <begin position="852"/>
        <end position="939"/>
    </location>
</feature>
<dbReference type="CDD" id="cd01856">
    <property type="entry name" value="YlqF"/>
    <property type="match status" value="1"/>
</dbReference>
<feature type="compositionally biased region" description="Basic and acidic residues" evidence="5">
    <location>
        <begin position="974"/>
        <end position="1019"/>
    </location>
</feature>
<dbReference type="GO" id="GO:0005525">
    <property type="term" value="F:GTP binding"/>
    <property type="evidence" value="ECO:0007669"/>
    <property type="project" value="UniProtKB-KW"/>
</dbReference>
<keyword evidence="1" id="KW-0547">Nucleotide-binding</keyword>
<dbReference type="EMBL" id="CAMXCT020002224">
    <property type="protein sequence ID" value="CAL1150033.1"/>
    <property type="molecule type" value="Genomic_DNA"/>
</dbReference>
<feature type="compositionally biased region" description="Basic and acidic residues" evidence="5">
    <location>
        <begin position="856"/>
        <end position="932"/>
    </location>
</feature>
<sequence length="1672" mass="189965">MKDPRPGEGWGGVIRTDRDPYGGLTKAYRMPLPADVDEFKIPDFSVLLKLVHNRSADDALKILKEKQTWKLKTKLGIYSPTPQYQPLQYIEDKPFWQSSKYVKRKMKKFYEQQYKKRLEQDNINLRYLPSVKDRLEQAGTQLLGGINGFKVLKNSFKKLSSMTAEEILEACSDQRTLRLSAASKDIPIDWRPGYQTVAIRDMQLKHMKRVDVVIEVRDARIPWTTTHPDVPEWARPRPRVIVLTKADLVPPSALEETVRYIKESERDRGVPVVPVDAMLGTFGIEELREELLKAGAYVNRRRKRQGINPRAIRTMMIGFPNVGKSSIINRLTGRKVAAKDARPGLTRRLTWHRIGGFRNTELEFLDAPGFIPVGFGRRFTKEQQMLLCMCRIFGEKHVDRQQTGYDLVFRLGKMWKENPHMVEGTVWRETQRIYGVDFQKALRYEGPILPNFVPVMNPAPFMGKLINDFNRGRWGRIQLEAPPRAPVNLKDYGHLLEGSAQTLKHLDGGKVKGMLGAGKQQALREFESESMQGDDANHECSHFTTRSRFPYSWCWWTAAATWCRQNLALAGELLAQTSASSSDLQLHQWQDATLKSREWRPGTGQSSELWSWTLESAALGALSPEVSDQLDSDSKLKGFERLFWALGSIWFHMLPSREAIWPAASGVESEPGKARYYAGYPGYGYGGVPAGYSPSTSSGRSERIIVTGCKHETVGDIVRGEFNLHSDNHGKPVYKKNGQVNGLDVMLYFWDDRDGPDFCGWWFGPKVGGDQVWAYHSEKAPTPPLSGWKVPYDGPVDNTFILQPAAGYGKGATATAPQYQPVASGMPQPVPYGYGPAPAYGLPPVYGYGVPGYEPQAERRSPERKRKEDTKADRKKKEEDAKQRRKNAEEEKKAAAKRKEEEAIRKKEQEQKQKEEAAKQKKDLEEKRRQEQRSTLAIRRVIQKVRLASPETFAEVQKELQEILEVELENTGSQKERIKEESGKGLEQATKRIDSIKEQRQKELDKKEAEEKKRLEQQARTDELLKELSDLVDAAEASIERLKDLSAPLCDKIEDSVKEVEACALAVEEAGTDAKSATKACTDFILVKGNDIKDPASSPLVPGIQTPGASDTKQALGKLLQRINECGKTAEALIQAARGAKEQAVRRASARQKTKEREALFAKYDRDKDQLLSQIEVIAYAKKELSVNVDKVLLDKIWRCTVDEDEKGISFEKMYLLNSSLGIAREMQRNERRKSARIAKEKVLAGLRERLKNKVREVEKVYSDFDKEMRAAEAAVRPLAWKAKTSSVSEMEEHAIECERLVEACRRTADKVKQRVKTIPFGFDKKYEEDMTEFFRIESKLLELQMGRADLRIARVENLSRRHKEQACRKEAQAIEMVRAFGMKVVRQYARVNKLTFEELFGHLDADGDGAIDEEEFVSFFATVDKEINEEFEVEEVERVEKEKEIEEFPELNDIEMEKENALEVPETLDENPMGQITLAAVAEQDEEAELRQQSLAAIMLQATPKPKPKPKKVVKAELTPEELKSLFASVLEPAGPMKLSPEVFSRMAKVYYKVVKETPMTEKLEVNGSQTVHQLKVGEIVEMLEGPEKEVSMKVFRAKGKVIGEDKEGWVTVAGNQGTIFLQEGGHLWKVLRQTELFESFEDVPPKAGIRKLKEAEVLEVLSWPTKHEEQ</sequence>
<feature type="region of interest" description="Disordered" evidence="5">
    <location>
        <begin position="967"/>
        <end position="1019"/>
    </location>
</feature>
<dbReference type="InterPro" id="IPR011992">
    <property type="entry name" value="EF-hand-dom_pair"/>
</dbReference>
<evidence type="ECO:0000313" key="11">
    <source>
        <dbReference type="Proteomes" id="UP001152797"/>
    </source>
</evidence>
<evidence type="ECO:0000313" key="9">
    <source>
        <dbReference type="EMBL" id="CAL1150033.1"/>
    </source>
</evidence>